<sequence>MALLVTVPFYAQKRVAAKIQELNNSGVSFKNFSPLTVTEGSKDYDIVDNETYATINNNILETIYKTKPETIALTIPYQGNDITINLYKVNIFANGFHMDTDKEKDYAYKHGVYYRGIIKNDNNSLASFSFFEKEMSGIISNQEHKNIVVGKLAKRNNFSEYIIYSDNELNVDNPFICSSADEIDEEIKAQKFGKKSALSQQSTETLKCVGIYYEVDYDMFIENLGSEDVTANWLTTLFNNIQTLYYNDGIDISLKSFFIWTTPDPYSGVDSEDYLYDFLEHSQSNPFDGDLGQLLAEDEGGLGGLAPLNGVCSAPYNGSYVDVNDAYLQEVPLYSWSVQASAHEIGHQLGSPHTHACAWNGNNTAIDGCYDVEGSCSTPPIPSNGGTIMSYCHLTNVQINLANGFGEQPAQLIRDVVNNSGCLASECESGLCDTTIIDLGIVDNSIENFSIEWSDSGETNAWEVTVGPVNTPSEGTWTEVNTPNVNITGLEPNTYYTFKVRNVCEQGTSQIQEIMFVTDADWCTGYYYMDTNIDGQNYSNNQNITRTFTPSEENKIIKVEFVSFSLENGYDYLTVYDGADTSAPLIGNFTGAFITNEFTSTAEDGSLTFVFSSDDTETDEGWVAYVECVDAPANRLNENSFSNFSYYPNPTNSVINISAGEEITEVKVYAVSGQLLFTRKVNATQAAIDISALANGVYFFKATNNIKETNFRVVKQ</sequence>
<feature type="domain" description="CUB" evidence="3">
    <location>
        <begin position="523"/>
        <end position="629"/>
    </location>
</feature>
<dbReference type="InterPro" id="IPR024079">
    <property type="entry name" value="MetalloPept_cat_dom_sf"/>
</dbReference>
<dbReference type="InterPro" id="IPR036116">
    <property type="entry name" value="FN3_sf"/>
</dbReference>
<dbReference type="NCBIfam" id="TIGR04183">
    <property type="entry name" value="Por_Secre_tail"/>
    <property type="match status" value="1"/>
</dbReference>
<proteinExistence type="predicted"/>
<evidence type="ECO:0000313" key="7">
    <source>
        <dbReference type="Proteomes" id="UP000615760"/>
    </source>
</evidence>
<dbReference type="Pfam" id="PF00431">
    <property type="entry name" value="CUB"/>
    <property type="match status" value="1"/>
</dbReference>
<dbReference type="Gene3D" id="3.40.390.10">
    <property type="entry name" value="Collagenase (Catalytic Domain)"/>
    <property type="match status" value="1"/>
</dbReference>
<dbReference type="Proteomes" id="UP000615760">
    <property type="component" value="Unassembled WGS sequence"/>
</dbReference>
<accession>A0ABQ1JUD8</accession>
<protein>
    <recommendedName>
        <fullName evidence="8">T9SS type A sorting domain-containing protein</fullName>
    </recommendedName>
</protein>
<dbReference type="EMBL" id="BMJE01000004">
    <property type="protein sequence ID" value="GGB78351.1"/>
    <property type="molecule type" value="Genomic_DNA"/>
</dbReference>
<dbReference type="PROSITE" id="PS50853">
    <property type="entry name" value="FN3"/>
    <property type="match status" value="1"/>
</dbReference>
<dbReference type="Gene3D" id="2.60.120.290">
    <property type="entry name" value="Spermadhesin, CUB domain"/>
    <property type="match status" value="1"/>
</dbReference>
<evidence type="ECO:0000259" key="5">
    <source>
        <dbReference type="PROSITE" id="PS50853"/>
    </source>
</evidence>
<dbReference type="PANTHER" id="PTHR11905">
    <property type="entry name" value="ADAM A DISINTEGRIN AND METALLOPROTEASE DOMAIN"/>
    <property type="match status" value="1"/>
</dbReference>
<evidence type="ECO:0000259" key="4">
    <source>
        <dbReference type="PROSITE" id="PS50215"/>
    </source>
</evidence>
<name>A0ABQ1JUD8_9FLAO</name>
<comment type="caution">
    <text evidence="6">The sequence shown here is derived from an EMBL/GenBank/DDBJ whole genome shotgun (WGS) entry which is preliminary data.</text>
</comment>
<dbReference type="Pfam" id="PF00041">
    <property type="entry name" value="fn3"/>
    <property type="match status" value="1"/>
</dbReference>
<dbReference type="SUPFAM" id="SSF49265">
    <property type="entry name" value="Fibronectin type III"/>
    <property type="match status" value="1"/>
</dbReference>
<dbReference type="SUPFAM" id="SSF49854">
    <property type="entry name" value="Spermadhesin, CUB domain"/>
    <property type="match status" value="1"/>
</dbReference>
<evidence type="ECO:0000256" key="1">
    <source>
        <dbReference type="ARBA" id="ARBA00022729"/>
    </source>
</evidence>
<dbReference type="SUPFAM" id="SSF55486">
    <property type="entry name" value="Metalloproteases ('zincins'), catalytic domain"/>
    <property type="match status" value="1"/>
</dbReference>
<organism evidence="6 7">
    <name type="scientific">Flavobacterium suaedae</name>
    <dbReference type="NCBI Taxonomy" id="1767027"/>
    <lineage>
        <taxon>Bacteria</taxon>
        <taxon>Pseudomonadati</taxon>
        <taxon>Bacteroidota</taxon>
        <taxon>Flavobacteriia</taxon>
        <taxon>Flavobacteriales</taxon>
        <taxon>Flavobacteriaceae</taxon>
        <taxon>Flavobacterium</taxon>
    </lineage>
</organism>
<dbReference type="SMART" id="SM00042">
    <property type="entry name" value="CUB"/>
    <property type="match status" value="1"/>
</dbReference>
<evidence type="ECO:0000313" key="6">
    <source>
        <dbReference type="EMBL" id="GGB78351.1"/>
    </source>
</evidence>
<keyword evidence="2" id="KW-1015">Disulfide bond</keyword>
<feature type="domain" description="Peptidase M12B" evidence="4">
    <location>
        <begin position="207"/>
        <end position="403"/>
    </location>
</feature>
<evidence type="ECO:0008006" key="8">
    <source>
        <dbReference type="Google" id="ProtNLM"/>
    </source>
</evidence>
<dbReference type="InterPro" id="IPR013783">
    <property type="entry name" value="Ig-like_fold"/>
</dbReference>
<keyword evidence="7" id="KW-1185">Reference proteome</keyword>
<reference evidence="7" key="1">
    <citation type="journal article" date="2019" name="Int. J. Syst. Evol. Microbiol.">
        <title>The Global Catalogue of Microorganisms (GCM) 10K type strain sequencing project: providing services to taxonomists for standard genome sequencing and annotation.</title>
        <authorList>
            <consortium name="The Broad Institute Genomics Platform"/>
            <consortium name="The Broad Institute Genome Sequencing Center for Infectious Disease"/>
            <person name="Wu L."/>
            <person name="Ma J."/>
        </authorList>
    </citation>
    <scope>NUCLEOTIDE SEQUENCE [LARGE SCALE GENOMIC DNA]</scope>
    <source>
        <strain evidence="7">CGMCC 1.15461</strain>
    </source>
</reference>
<dbReference type="CDD" id="cd00063">
    <property type="entry name" value="FN3"/>
    <property type="match status" value="1"/>
</dbReference>
<keyword evidence="1" id="KW-0732">Signal</keyword>
<dbReference type="Pfam" id="PF18962">
    <property type="entry name" value="Por_Secre_tail"/>
    <property type="match status" value="1"/>
</dbReference>
<dbReference type="CDD" id="cd00041">
    <property type="entry name" value="CUB"/>
    <property type="match status" value="1"/>
</dbReference>
<evidence type="ECO:0000256" key="2">
    <source>
        <dbReference type="ARBA" id="ARBA00023157"/>
    </source>
</evidence>
<feature type="domain" description="Fibronectin type-III" evidence="5">
    <location>
        <begin position="435"/>
        <end position="522"/>
    </location>
</feature>
<dbReference type="InterPro" id="IPR026444">
    <property type="entry name" value="Secre_tail"/>
</dbReference>
<dbReference type="InterPro" id="IPR003961">
    <property type="entry name" value="FN3_dom"/>
</dbReference>
<dbReference type="PROSITE" id="PS50215">
    <property type="entry name" value="ADAM_MEPRO"/>
    <property type="match status" value="1"/>
</dbReference>
<dbReference type="PANTHER" id="PTHR11905:SF159">
    <property type="entry name" value="ADAM METALLOPROTEASE"/>
    <property type="match status" value="1"/>
</dbReference>
<evidence type="ECO:0000259" key="3">
    <source>
        <dbReference type="PROSITE" id="PS01180"/>
    </source>
</evidence>
<dbReference type="Gene3D" id="2.60.40.10">
    <property type="entry name" value="Immunoglobulins"/>
    <property type="match status" value="1"/>
</dbReference>
<dbReference type="InterPro" id="IPR000859">
    <property type="entry name" value="CUB_dom"/>
</dbReference>
<gene>
    <name evidence="6" type="ORF">GCM10007424_18080</name>
</gene>
<dbReference type="Pfam" id="PF13688">
    <property type="entry name" value="Reprolysin_5"/>
    <property type="match status" value="1"/>
</dbReference>
<dbReference type="InterPro" id="IPR035914">
    <property type="entry name" value="Sperma_CUB_dom_sf"/>
</dbReference>
<dbReference type="PROSITE" id="PS01180">
    <property type="entry name" value="CUB"/>
    <property type="match status" value="1"/>
</dbReference>
<dbReference type="InterPro" id="IPR001590">
    <property type="entry name" value="Peptidase_M12B"/>
</dbReference>